<protein>
    <recommendedName>
        <fullName evidence="4">Transmembrane protein</fullName>
    </recommendedName>
</protein>
<dbReference type="RefSeq" id="WP_009898294.1">
    <property type="nucleotide sequence ID" value="NZ_CP008915.2"/>
</dbReference>
<evidence type="ECO:0000313" key="2">
    <source>
        <dbReference type="EMBL" id="MDW9251860.1"/>
    </source>
</evidence>
<dbReference type="Proteomes" id="UP001272137">
    <property type="component" value="Unassembled WGS sequence"/>
</dbReference>
<evidence type="ECO:0000313" key="3">
    <source>
        <dbReference type="Proteomes" id="UP001272137"/>
    </source>
</evidence>
<comment type="caution">
    <text evidence="2">The sequence shown here is derived from an EMBL/GenBank/DDBJ whole genome shotgun (WGS) entry which is preliminary data.</text>
</comment>
<feature type="region of interest" description="Disordered" evidence="1">
    <location>
        <begin position="290"/>
        <end position="334"/>
    </location>
</feature>
<evidence type="ECO:0000256" key="1">
    <source>
        <dbReference type="SAM" id="MobiDB-lite"/>
    </source>
</evidence>
<name>A0AAW9CLR9_BURTH</name>
<dbReference type="AlphaFoldDB" id="A0AAW9CLR9"/>
<accession>A0AAW9CLR9</accession>
<evidence type="ECO:0008006" key="4">
    <source>
        <dbReference type="Google" id="ProtNLM"/>
    </source>
</evidence>
<feature type="region of interest" description="Disordered" evidence="1">
    <location>
        <begin position="90"/>
        <end position="111"/>
    </location>
</feature>
<feature type="region of interest" description="Disordered" evidence="1">
    <location>
        <begin position="491"/>
        <end position="513"/>
    </location>
</feature>
<feature type="region of interest" description="Disordered" evidence="1">
    <location>
        <begin position="40"/>
        <end position="70"/>
    </location>
</feature>
<organism evidence="2 3">
    <name type="scientific">Burkholderia thailandensis</name>
    <dbReference type="NCBI Taxonomy" id="57975"/>
    <lineage>
        <taxon>Bacteria</taxon>
        <taxon>Pseudomonadati</taxon>
        <taxon>Pseudomonadota</taxon>
        <taxon>Betaproteobacteria</taxon>
        <taxon>Burkholderiales</taxon>
        <taxon>Burkholderiaceae</taxon>
        <taxon>Burkholderia</taxon>
        <taxon>pseudomallei group</taxon>
    </lineage>
</organism>
<reference evidence="2" key="1">
    <citation type="submission" date="2018-08" db="EMBL/GenBank/DDBJ databases">
        <title>Identification of Burkholderia cepacia strains that express a Burkholderia pseudomallei-like capsular polysaccharide.</title>
        <authorList>
            <person name="Burtnick M.N."/>
            <person name="Vongsouvath M."/>
            <person name="Newton P."/>
            <person name="Wuthiekanun V."/>
            <person name="Limmathurotsakul D."/>
            <person name="Brett P.J."/>
            <person name="Chantratita N."/>
            <person name="Dance D.A."/>
        </authorList>
    </citation>
    <scope>NUCLEOTIDE SEQUENCE</scope>
    <source>
        <strain evidence="2">SBXCC001</strain>
    </source>
</reference>
<proteinExistence type="predicted"/>
<dbReference type="KEGG" id="btha:DR62_5023"/>
<feature type="compositionally biased region" description="Polar residues" evidence="1">
    <location>
        <begin position="500"/>
        <end position="513"/>
    </location>
</feature>
<dbReference type="EMBL" id="QXCT01000001">
    <property type="protein sequence ID" value="MDW9251860.1"/>
    <property type="molecule type" value="Genomic_DNA"/>
</dbReference>
<feature type="compositionally biased region" description="Low complexity" evidence="1">
    <location>
        <begin position="318"/>
        <end position="334"/>
    </location>
</feature>
<gene>
    <name evidence="2" type="ORF">C7S16_5766</name>
</gene>
<sequence length="513" mass="55365">MSISQTRIWMFGFVIAFMLAMSGPLTHTLQKTVDIDKQRNHAPEETATSDTKSAEQPIASEAHQAQTLPRIDPARFPADHFDELPMHLASIGGNERLPSGPLPPGPLPDTSFSPFPFQRGVDAAIHAGPPIPAPSSLTQASIDARTRADTSLDPGTPQPSEAAGMPLSFYADMVEQAMNRTAHDAITLAKLDPDATPLPDMQAEPHDRSAGTHAPIFYADMLAASIHVSIANDRMPSAPPLLTQRAIDIAWTKLFARELPAATMPPAPTPRVASVDATLQAEPFDLAQWNAPDDAHSDLPPFELDGQHDVAPPYSPADTLSSSTPPTNTDSPPDTRVARVEAMRATDFESADGHAAALCSRPLGADERPMEGHAIGLSGSGMAMLVMEQFASSARAASDYARECIHDRPTAFVNSLALPRPSDHFDSSEDASRITFLPRFANDPFQSAFSMPDDTLTHWESPYSGDFALTHKSEPSVHRERDADVRHRVRSCGREDRTGNRSCIATANSDRSD</sequence>